<comment type="caution">
    <text evidence="2">The sequence shown here is derived from an EMBL/GenBank/DDBJ whole genome shotgun (WGS) entry which is preliminary data.</text>
</comment>
<evidence type="ECO:0000313" key="3">
    <source>
        <dbReference type="Proteomes" id="UP000198841"/>
    </source>
</evidence>
<protein>
    <submittedName>
        <fullName evidence="2">Cytosine/adenosine deaminase</fullName>
    </submittedName>
</protein>
<reference evidence="2 3" key="1">
    <citation type="submission" date="2016-10" db="EMBL/GenBank/DDBJ databases">
        <authorList>
            <person name="Varghese N."/>
            <person name="Submissions S."/>
        </authorList>
    </citation>
    <scope>NUCLEOTIDE SEQUENCE [LARGE SCALE GENOMIC DNA]</scope>
    <source>
        <strain evidence="2 3">YR512</strain>
    </source>
</reference>
<dbReference type="EMBL" id="FOSD01000007">
    <property type="protein sequence ID" value="SFK51402.1"/>
    <property type="molecule type" value="Genomic_DNA"/>
</dbReference>
<dbReference type="InterPro" id="IPR013108">
    <property type="entry name" value="Amidohydro_3"/>
</dbReference>
<feature type="domain" description="Amidohydrolase 3" evidence="1">
    <location>
        <begin position="205"/>
        <end position="405"/>
    </location>
</feature>
<dbReference type="SUPFAM" id="SSF51556">
    <property type="entry name" value="Metallo-dependent hydrolases"/>
    <property type="match status" value="1"/>
</dbReference>
<evidence type="ECO:0000313" key="2">
    <source>
        <dbReference type="EMBL" id="SFK51402.1"/>
    </source>
</evidence>
<evidence type="ECO:0000259" key="1">
    <source>
        <dbReference type="Pfam" id="PF07969"/>
    </source>
</evidence>
<gene>
    <name evidence="2" type="ORF">SAMN05518863_107321</name>
</gene>
<dbReference type="InterPro" id="IPR032466">
    <property type="entry name" value="Metal_Hydrolase"/>
</dbReference>
<dbReference type="CDD" id="cd01293">
    <property type="entry name" value="Bact_CD"/>
    <property type="match status" value="1"/>
</dbReference>
<dbReference type="Proteomes" id="UP000198841">
    <property type="component" value="Unassembled WGS sequence"/>
</dbReference>
<keyword evidence="3" id="KW-1185">Reference proteome</keyword>
<dbReference type="PANTHER" id="PTHR32027:SF9">
    <property type="entry name" value="BLL3847 PROTEIN"/>
    <property type="match status" value="1"/>
</dbReference>
<dbReference type="Pfam" id="PF07969">
    <property type="entry name" value="Amidohydro_3"/>
    <property type="match status" value="1"/>
</dbReference>
<proteinExistence type="predicted"/>
<dbReference type="Gene3D" id="2.30.40.10">
    <property type="entry name" value="Urease, subunit C, domain 1"/>
    <property type="match status" value="1"/>
</dbReference>
<accession>A0A1I4A4S3</accession>
<dbReference type="PANTHER" id="PTHR32027">
    <property type="entry name" value="CYTOSINE DEAMINASE"/>
    <property type="match status" value="1"/>
</dbReference>
<organism evidence="2 3">
    <name type="scientific">Candidatus Pantoea symbiotica</name>
    <dbReference type="NCBI Taxonomy" id="1884370"/>
    <lineage>
        <taxon>Bacteria</taxon>
        <taxon>Pseudomonadati</taxon>
        <taxon>Pseudomonadota</taxon>
        <taxon>Gammaproteobacteria</taxon>
        <taxon>Enterobacterales</taxon>
        <taxon>Erwiniaceae</taxon>
        <taxon>Pantoea</taxon>
    </lineage>
</organism>
<dbReference type="RefSeq" id="WP_008106191.1">
    <property type="nucleotide sequence ID" value="NZ_FOSD01000007.1"/>
</dbReference>
<dbReference type="Gene3D" id="3.20.20.140">
    <property type="entry name" value="Metal-dependent hydrolases"/>
    <property type="match status" value="1"/>
</dbReference>
<dbReference type="SUPFAM" id="SSF51338">
    <property type="entry name" value="Composite domain of metallo-dependent hydrolases"/>
    <property type="match status" value="1"/>
</dbReference>
<name>A0A1I4A4S3_9GAMM</name>
<dbReference type="InterPro" id="IPR011059">
    <property type="entry name" value="Metal-dep_hydrolase_composite"/>
</dbReference>
<dbReference type="InterPro" id="IPR052349">
    <property type="entry name" value="Metallo-hydrolase_Enzymes"/>
</dbReference>
<sequence length="407" mass="44095">MTDHYLLTNVRLETGFIEINGHIQGTQCDLFTIEIKHGRIVAIHGQSEVQSALPQRDAGGMLMLPTLRDMHIHLDKTFYGRAWRAAKPNNEQDIFQMIALEQQLLPTLLADSVEHAQQLITLLLSKGTTVIRSHCNIDPVSGLRSLEHLLQALDAFNGQIACEIVAFPQHGLLRSGVTSLMREALALGCQWTGGLDPSKVDGDMARSLDTMLSLAHESGTGVDIHLHEAASSGIPCIDYLLNALEHAPELQGRVTLSHAYCLAQISDIEVQALGERMAALGVSLASGLPLGKNVMPLPLLKQCGVKLMTGTDSVIDHWSPFGTGSMLDKANLWAQLYGRGSEFSLNRALAIATGDILPLDEQGARIWPLAGDAADFILIDASCSAEVVARQPAISASYFRGQQVYRA</sequence>
<dbReference type="NCBIfam" id="NF005312">
    <property type="entry name" value="PRK06846.1"/>
    <property type="match status" value="1"/>
</dbReference>